<dbReference type="PANTHER" id="PTHR47466">
    <property type="match status" value="1"/>
</dbReference>
<feature type="region of interest" description="Disordered" evidence="10">
    <location>
        <begin position="18"/>
        <end position="244"/>
    </location>
</feature>
<reference evidence="13" key="1">
    <citation type="journal article" date="2020" name="Phytopathology">
        <title>Genome Sequence Resources of Colletotrichum truncatum, C. plurivorum, C. musicola, and C. sojae: Four Species Pathogenic to Soybean (Glycine max).</title>
        <authorList>
            <person name="Rogerio F."/>
            <person name="Boufleur T.R."/>
            <person name="Ciampi-Guillardi M."/>
            <person name="Sukno S.A."/>
            <person name="Thon M.R."/>
            <person name="Massola Junior N.S."/>
            <person name="Baroncelli R."/>
        </authorList>
    </citation>
    <scope>NUCLEOTIDE SEQUENCE</scope>
    <source>
        <strain evidence="13">LFN00145</strain>
    </source>
</reference>
<keyword evidence="14" id="KW-1185">Reference proteome</keyword>
<feature type="chain" id="PRO_5034193353" evidence="11">
    <location>
        <begin position="20"/>
        <end position="675"/>
    </location>
</feature>
<dbReference type="GO" id="GO:0046872">
    <property type="term" value="F:metal ion binding"/>
    <property type="evidence" value="ECO:0007669"/>
    <property type="project" value="UniProtKB-KW"/>
</dbReference>
<feature type="compositionally biased region" description="Low complexity" evidence="10">
    <location>
        <begin position="84"/>
        <end position="109"/>
    </location>
</feature>
<dbReference type="AlphaFoldDB" id="A0A8H6KPH0"/>
<evidence type="ECO:0000256" key="1">
    <source>
        <dbReference type="ARBA" id="ARBA00003174"/>
    </source>
</evidence>
<evidence type="ECO:0000256" key="2">
    <source>
        <dbReference type="ARBA" id="ARBA00008721"/>
    </source>
</evidence>
<protein>
    <submittedName>
        <fullName evidence="13">Metalloprotease</fullName>
    </submittedName>
</protein>
<feature type="compositionally biased region" description="Low complexity" evidence="10">
    <location>
        <begin position="227"/>
        <end position="244"/>
    </location>
</feature>
<evidence type="ECO:0000256" key="9">
    <source>
        <dbReference type="ARBA" id="ARBA00023157"/>
    </source>
</evidence>
<dbReference type="PANTHER" id="PTHR47466:SF1">
    <property type="entry name" value="METALLOPROTEASE MEP1 (AFU_ORTHOLOGUE AFUA_1G07730)-RELATED"/>
    <property type="match status" value="1"/>
</dbReference>
<keyword evidence="3 13" id="KW-0645">Protease</keyword>
<feature type="compositionally biased region" description="Low complexity" evidence="10">
    <location>
        <begin position="152"/>
        <end position="171"/>
    </location>
</feature>
<dbReference type="SUPFAM" id="SSF55486">
    <property type="entry name" value="Metalloproteases ('zincins'), catalytic domain"/>
    <property type="match status" value="1"/>
</dbReference>
<evidence type="ECO:0000256" key="6">
    <source>
        <dbReference type="ARBA" id="ARBA00022801"/>
    </source>
</evidence>
<feature type="signal peptide" evidence="11">
    <location>
        <begin position="1"/>
        <end position="19"/>
    </location>
</feature>
<evidence type="ECO:0000256" key="11">
    <source>
        <dbReference type="SAM" id="SignalP"/>
    </source>
</evidence>
<dbReference type="Pfam" id="PF05572">
    <property type="entry name" value="Peptidase_M43"/>
    <property type="match status" value="1"/>
</dbReference>
<dbReference type="Proteomes" id="UP000654918">
    <property type="component" value="Unassembled WGS sequence"/>
</dbReference>
<gene>
    <name evidence="13" type="ORF">CPLU01_04568</name>
</gene>
<keyword evidence="6" id="KW-0378">Hydrolase</keyword>
<dbReference type="InterPro" id="IPR008754">
    <property type="entry name" value="Peptidase_M43"/>
</dbReference>
<dbReference type="Gene3D" id="3.40.390.10">
    <property type="entry name" value="Collagenase (Catalytic Domain)"/>
    <property type="match status" value="1"/>
</dbReference>
<evidence type="ECO:0000313" key="14">
    <source>
        <dbReference type="Proteomes" id="UP000654918"/>
    </source>
</evidence>
<evidence type="ECO:0000256" key="4">
    <source>
        <dbReference type="ARBA" id="ARBA00022723"/>
    </source>
</evidence>
<dbReference type="GO" id="GO:0006508">
    <property type="term" value="P:proteolysis"/>
    <property type="evidence" value="ECO:0007669"/>
    <property type="project" value="UniProtKB-KW"/>
</dbReference>
<evidence type="ECO:0000256" key="8">
    <source>
        <dbReference type="ARBA" id="ARBA00023049"/>
    </source>
</evidence>
<dbReference type="EMBL" id="WIGO01000043">
    <property type="protein sequence ID" value="KAF6835090.1"/>
    <property type="molecule type" value="Genomic_DNA"/>
</dbReference>
<feature type="domain" description="Peptidase M43 pregnancy-associated plasma-A" evidence="12">
    <location>
        <begin position="496"/>
        <end position="596"/>
    </location>
</feature>
<keyword evidence="4" id="KW-0479">Metal-binding</keyword>
<name>A0A8H6KPH0_9PEZI</name>
<evidence type="ECO:0000256" key="10">
    <source>
        <dbReference type="SAM" id="MobiDB-lite"/>
    </source>
</evidence>
<accession>A0A8H6KPH0</accession>
<keyword evidence="7" id="KW-0862">Zinc</keyword>
<evidence type="ECO:0000313" key="13">
    <source>
        <dbReference type="EMBL" id="KAF6835090.1"/>
    </source>
</evidence>
<keyword evidence="8 13" id="KW-0482">Metalloprotease</keyword>
<evidence type="ECO:0000259" key="12">
    <source>
        <dbReference type="Pfam" id="PF05572"/>
    </source>
</evidence>
<proteinExistence type="inferred from homology"/>
<sequence length="675" mass="70936">MRTSRVLLVLLSLTSEIWAQSSNPSNPEAPATSPVRQAESSAPAAPATSAARPPPSVEVPSIAPTPVASTAARPNPQETSAVVSPSAPNGPANSARPSSAAAAGPSSASDNVARPATTATSAASRVNGATTQQRSEQIPPASSRGGGDRTVDSPSAAPTTRATTANANSDNPQATRAPTGSVQGGSTDTAAAPVTSTATGTAARPGLAQPSVGAGGGNDTLSGGSGSSIDGAAAATASPSSPGLKTVASFAAQPSDSFRSVNDTVVEKMPESSVATPPDVATVDQFRAELNANIPEKSLTEKNARALAIMETAYFEYFVEKDPAPVDVGRITIPNNIQDCGKLYSQRLVRKRTLLDEVLDWVPLMSRDLRGFDSCKAVASLEVGVYFQYMRASSSAERPNELESRVKAQVALLNKALGAVKINFRYMALNWWEPKANEDWTSVTRKDSKLQDWQQRSRAPGKLTLTVWIVNGLLGSENSDLNSYATFPDENLDPHDGIVIAQEHVQGGDATTLVHDVGHWLGLGHTFGALGEQCVIQDGLTNATQTSGMRDVVYECSQVPCVGGPAVDINNYMSYSSCRGRTPQNGFTTDQKARMFANAIQFRRGYEAGECSPDGKAAVQKRSSMQDLLDGKCPNYDQQASILLNKPHSLGLRLSSSSSQLWVLASVWVALLLLR</sequence>
<evidence type="ECO:0000256" key="3">
    <source>
        <dbReference type="ARBA" id="ARBA00022670"/>
    </source>
</evidence>
<feature type="compositionally biased region" description="Low complexity" evidence="10">
    <location>
        <begin position="38"/>
        <end position="51"/>
    </location>
</feature>
<organism evidence="13 14">
    <name type="scientific">Colletotrichum plurivorum</name>
    <dbReference type="NCBI Taxonomy" id="2175906"/>
    <lineage>
        <taxon>Eukaryota</taxon>
        <taxon>Fungi</taxon>
        <taxon>Dikarya</taxon>
        <taxon>Ascomycota</taxon>
        <taxon>Pezizomycotina</taxon>
        <taxon>Sordariomycetes</taxon>
        <taxon>Hypocreomycetidae</taxon>
        <taxon>Glomerellales</taxon>
        <taxon>Glomerellaceae</taxon>
        <taxon>Colletotrichum</taxon>
        <taxon>Colletotrichum orchidearum species complex</taxon>
    </lineage>
</organism>
<keyword evidence="5 11" id="KW-0732">Signal</keyword>
<keyword evidence="9" id="KW-1015">Disulfide bond</keyword>
<feature type="compositionally biased region" description="Gly residues" evidence="10">
    <location>
        <begin position="213"/>
        <end position="226"/>
    </location>
</feature>
<feature type="compositionally biased region" description="Polar residues" evidence="10">
    <location>
        <begin position="172"/>
        <end position="200"/>
    </location>
</feature>
<feature type="compositionally biased region" description="Polar residues" evidence="10">
    <location>
        <begin position="127"/>
        <end position="136"/>
    </location>
</feature>
<comment type="function">
    <text evidence="1">Secreted metalloproteinase that allows assimilation of proteinaceous substrates.</text>
</comment>
<dbReference type="GO" id="GO:0008237">
    <property type="term" value="F:metallopeptidase activity"/>
    <property type="evidence" value="ECO:0007669"/>
    <property type="project" value="UniProtKB-KW"/>
</dbReference>
<dbReference type="InterPro" id="IPR024079">
    <property type="entry name" value="MetalloPept_cat_dom_sf"/>
</dbReference>
<evidence type="ECO:0000256" key="5">
    <source>
        <dbReference type="ARBA" id="ARBA00022729"/>
    </source>
</evidence>
<evidence type="ECO:0000256" key="7">
    <source>
        <dbReference type="ARBA" id="ARBA00022833"/>
    </source>
</evidence>
<comment type="similarity">
    <text evidence="2">Belongs to the peptidase M43B family.</text>
</comment>
<comment type="caution">
    <text evidence="13">The sequence shown here is derived from an EMBL/GenBank/DDBJ whole genome shotgun (WGS) entry which is preliminary data.</text>
</comment>